<accession>A0AAV3REH0</accession>
<dbReference type="EMBL" id="BAABME010008961">
    <property type="protein sequence ID" value="GAA0174204.1"/>
    <property type="molecule type" value="Genomic_DNA"/>
</dbReference>
<evidence type="ECO:0000256" key="1">
    <source>
        <dbReference type="SAM" id="MobiDB-lite"/>
    </source>
</evidence>
<dbReference type="AlphaFoldDB" id="A0AAV3REH0"/>
<organism evidence="2 3">
    <name type="scientific">Lithospermum erythrorhizon</name>
    <name type="common">Purple gromwell</name>
    <name type="synonym">Lithospermum officinale var. erythrorhizon</name>
    <dbReference type="NCBI Taxonomy" id="34254"/>
    <lineage>
        <taxon>Eukaryota</taxon>
        <taxon>Viridiplantae</taxon>
        <taxon>Streptophyta</taxon>
        <taxon>Embryophyta</taxon>
        <taxon>Tracheophyta</taxon>
        <taxon>Spermatophyta</taxon>
        <taxon>Magnoliopsida</taxon>
        <taxon>eudicotyledons</taxon>
        <taxon>Gunneridae</taxon>
        <taxon>Pentapetalae</taxon>
        <taxon>asterids</taxon>
        <taxon>lamiids</taxon>
        <taxon>Boraginales</taxon>
        <taxon>Boraginaceae</taxon>
        <taxon>Boraginoideae</taxon>
        <taxon>Lithospermeae</taxon>
        <taxon>Lithospermum</taxon>
    </lineage>
</organism>
<comment type="caution">
    <text evidence="2">The sequence shown here is derived from an EMBL/GenBank/DDBJ whole genome shotgun (WGS) entry which is preliminary data.</text>
</comment>
<feature type="region of interest" description="Disordered" evidence="1">
    <location>
        <begin position="54"/>
        <end position="99"/>
    </location>
</feature>
<feature type="region of interest" description="Disordered" evidence="1">
    <location>
        <begin position="19"/>
        <end position="42"/>
    </location>
</feature>
<proteinExistence type="predicted"/>
<feature type="compositionally biased region" description="Basic residues" evidence="1">
    <location>
        <begin position="142"/>
        <end position="152"/>
    </location>
</feature>
<protein>
    <submittedName>
        <fullName evidence="2">Uncharacterized protein</fullName>
    </submittedName>
</protein>
<evidence type="ECO:0000313" key="2">
    <source>
        <dbReference type="EMBL" id="GAA0174204.1"/>
    </source>
</evidence>
<name>A0AAV3REH0_LITER</name>
<dbReference type="Proteomes" id="UP001454036">
    <property type="component" value="Unassembled WGS sequence"/>
</dbReference>
<feature type="region of interest" description="Disordered" evidence="1">
    <location>
        <begin position="114"/>
        <end position="152"/>
    </location>
</feature>
<reference evidence="2 3" key="1">
    <citation type="submission" date="2024-01" db="EMBL/GenBank/DDBJ databases">
        <title>The complete chloroplast genome sequence of Lithospermum erythrorhizon: insights into the phylogenetic relationship among Boraginaceae species and the maternal lineages of purple gromwells.</title>
        <authorList>
            <person name="Okada T."/>
            <person name="Watanabe K."/>
        </authorList>
    </citation>
    <scope>NUCLEOTIDE SEQUENCE [LARGE SCALE GENOMIC DNA]</scope>
</reference>
<sequence>MITSVRGGNWYDAEQVTSQATSADLTTPHPAARQGKERLSQTIPRRTISTFLTKIVESPLGVPSPTVDRPIDNPSSMDEEDNQTQNHLPNNAHRPPCLAERRVNEALEWERGKTIQSSLYTHHSGGGATSESNEAQSSHDHKERRHAGPQYP</sequence>
<gene>
    <name evidence="2" type="ORF">LIER_27646</name>
</gene>
<keyword evidence="3" id="KW-1185">Reference proteome</keyword>
<evidence type="ECO:0000313" key="3">
    <source>
        <dbReference type="Proteomes" id="UP001454036"/>
    </source>
</evidence>